<dbReference type="InterPro" id="IPR029058">
    <property type="entry name" value="AB_hydrolase_fold"/>
</dbReference>
<dbReference type="RefSeq" id="WP_245372989.1">
    <property type="nucleotide sequence ID" value="NZ_JAGIOO010000001.1"/>
</dbReference>
<accession>A0ABS5AUZ1</accession>
<dbReference type="EMBL" id="JAGIOO010000001">
    <property type="protein sequence ID" value="MBP2479530.1"/>
    <property type="molecule type" value="Genomic_DNA"/>
</dbReference>
<proteinExistence type="predicted"/>
<comment type="caution">
    <text evidence="2">The sequence shown here is derived from an EMBL/GenBank/DDBJ whole genome shotgun (WGS) entry which is preliminary data.</text>
</comment>
<organism evidence="2 3">
    <name type="scientific">Crossiella equi</name>
    <dbReference type="NCBI Taxonomy" id="130796"/>
    <lineage>
        <taxon>Bacteria</taxon>
        <taxon>Bacillati</taxon>
        <taxon>Actinomycetota</taxon>
        <taxon>Actinomycetes</taxon>
        <taxon>Pseudonocardiales</taxon>
        <taxon>Pseudonocardiaceae</taxon>
        <taxon>Crossiella</taxon>
    </lineage>
</organism>
<reference evidence="2 3" key="1">
    <citation type="submission" date="2021-03" db="EMBL/GenBank/DDBJ databases">
        <title>Sequencing the genomes of 1000 actinobacteria strains.</title>
        <authorList>
            <person name="Klenk H.-P."/>
        </authorList>
    </citation>
    <scope>NUCLEOTIDE SEQUENCE [LARGE SCALE GENOMIC DNA]</scope>
    <source>
        <strain evidence="2 3">DSM 44580</strain>
    </source>
</reference>
<sequence>MAEDARPLLDFLGGDPDTSPERWRWASPSTWVDTVPYAVYLATGERDQWTPYRAVQPYAEELLSRSTEHRFVPLPDADHCADLVWGGLPAQTVRHTMLEFLRRNLGRPGTAPERYPGA</sequence>
<dbReference type="Proteomes" id="UP001519363">
    <property type="component" value="Unassembled WGS sequence"/>
</dbReference>
<dbReference type="Gene3D" id="3.40.50.1820">
    <property type="entry name" value="alpha/beta hydrolase"/>
    <property type="match status" value="1"/>
</dbReference>
<name>A0ABS5AUZ1_9PSEU</name>
<protein>
    <submittedName>
        <fullName evidence="2">Uncharacterized protein</fullName>
    </submittedName>
</protein>
<dbReference type="SUPFAM" id="SSF53474">
    <property type="entry name" value="alpha/beta-Hydrolases"/>
    <property type="match status" value="1"/>
</dbReference>
<evidence type="ECO:0000256" key="1">
    <source>
        <dbReference type="SAM" id="MobiDB-lite"/>
    </source>
</evidence>
<gene>
    <name evidence="2" type="ORF">JOF53_008402</name>
</gene>
<feature type="region of interest" description="Disordered" evidence="1">
    <location>
        <begin position="1"/>
        <end position="21"/>
    </location>
</feature>
<evidence type="ECO:0000313" key="2">
    <source>
        <dbReference type="EMBL" id="MBP2479530.1"/>
    </source>
</evidence>
<keyword evidence="3" id="KW-1185">Reference proteome</keyword>
<evidence type="ECO:0000313" key="3">
    <source>
        <dbReference type="Proteomes" id="UP001519363"/>
    </source>
</evidence>